<dbReference type="Gene3D" id="3.40.50.150">
    <property type="entry name" value="Vaccinia Virus protein VP39"/>
    <property type="match status" value="1"/>
</dbReference>
<feature type="non-terminal residue" evidence="1">
    <location>
        <position position="118"/>
    </location>
</feature>
<reference evidence="1 2" key="1">
    <citation type="submission" date="2013-11" db="EMBL/GenBank/DDBJ databases">
        <title>Genome sequencing of Stegodyphus mimosarum.</title>
        <authorList>
            <person name="Bechsgaard J."/>
        </authorList>
    </citation>
    <scope>NUCLEOTIDE SEQUENCE [LARGE SCALE GENOMIC DNA]</scope>
</reference>
<dbReference type="AlphaFoldDB" id="A0A087U4A0"/>
<keyword evidence="2" id="KW-1185">Reference proteome</keyword>
<dbReference type="InterPro" id="IPR029063">
    <property type="entry name" value="SAM-dependent_MTases_sf"/>
</dbReference>
<proteinExistence type="predicted"/>
<protein>
    <submittedName>
        <fullName evidence="1">Uncharacterized protein</fullName>
    </submittedName>
</protein>
<evidence type="ECO:0000313" key="1">
    <source>
        <dbReference type="EMBL" id="KFM72189.1"/>
    </source>
</evidence>
<accession>A0A087U4A0</accession>
<organism evidence="1 2">
    <name type="scientific">Stegodyphus mimosarum</name>
    <name type="common">African social velvet spider</name>
    <dbReference type="NCBI Taxonomy" id="407821"/>
    <lineage>
        <taxon>Eukaryota</taxon>
        <taxon>Metazoa</taxon>
        <taxon>Ecdysozoa</taxon>
        <taxon>Arthropoda</taxon>
        <taxon>Chelicerata</taxon>
        <taxon>Arachnida</taxon>
        <taxon>Araneae</taxon>
        <taxon>Araneomorphae</taxon>
        <taxon>Entelegynae</taxon>
        <taxon>Eresoidea</taxon>
        <taxon>Eresidae</taxon>
        <taxon>Stegodyphus</taxon>
    </lineage>
</organism>
<name>A0A087U4A0_STEMI</name>
<dbReference type="OrthoDB" id="9895503at2759"/>
<evidence type="ECO:0000313" key="2">
    <source>
        <dbReference type="Proteomes" id="UP000054359"/>
    </source>
</evidence>
<dbReference type="SUPFAM" id="SSF53335">
    <property type="entry name" value="S-adenosyl-L-methionine-dependent methyltransferases"/>
    <property type="match status" value="1"/>
</dbReference>
<gene>
    <name evidence="1" type="ORF">X975_13454</name>
</gene>
<sequence>MLLPSLDAHISCDESNEYEMFFKGIPNCSCGDGVPFRLFSIISNKRGIKFLRYLLSALPVQSSLFSYGCCELFLMLSKAEYQCMTAEPKENFSMYRWSTVLYNLFFEIKCLKKFSSES</sequence>
<dbReference type="EMBL" id="KK118075">
    <property type="protein sequence ID" value="KFM72189.1"/>
    <property type="molecule type" value="Genomic_DNA"/>
</dbReference>
<dbReference type="Proteomes" id="UP000054359">
    <property type="component" value="Unassembled WGS sequence"/>
</dbReference>